<dbReference type="Proteomes" id="UP001575652">
    <property type="component" value="Unassembled WGS sequence"/>
</dbReference>
<sequence length="96" mass="10627">MIQPFTNQVSCGTRKDFYRIFSPNGTKTCFANSGKVAIGGNLSASVLCPGANRGQIYYLYQSKYYYSTLRGPFPVGSYDTCFDFGTTVIAKRVHIV</sequence>
<name>A0ABV4UKV5_9MICC</name>
<dbReference type="EMBL" id="JBHDLJ010000004">
    <property type="protein sequence ID" value="MFB0834270.1"/>
    <property type="molecule type" value="Genomic_DNA"/>
</dbReference>
<dbReference type="RefSeq" id="WP_373971439.1">
    <property type="nucleotide sequence ID" value="NZ_JBHDLJ010000004.1"/>
</dbReference>
<accession>A0ABV4UKV5</accession>
<protein>
    <submittedName>
        <fullName evidence="1">Uncharacterized protein</fullName>
    </submittedName>
</protein>
<comment type="caution">
    <text evidence="1">The sequence shown here is derived from an EMBL/GenBank/DDBJ whole genome shotgun (WGS) entry which is preliminary data.</text>
</comment>
<evidence type="ECO:0000313" key="2">
    <source>
        <dbReference type="Proteomes" id="UP001575652"/>
    </source>
</evidence>
<dbReference type="InterPro" id="IPR015791">
    <property type="entry name" value="Antimic/Inh_G_crystallin-like"/>
</dbReference>
<keyword evidence="2" id="KW-1185">Reference proteome</keyword>
<gene>
    <name evidence="1" type="ORF">ACETWP_06690</name>
</gene>
<evidence type="ECO:0000313" key="1">
    <source>
        <dbReference type="EMBL" id="MFB0834270.1"/>
    </source>
</evidence>
<reference evidence="1 2" key="1">
    <citation type="submission" date="2024-09" db="EMBL/GenBank/DDBJ databases">
        <authorList>
            <person name="Salinas-Garcia M.A."/>
            <person name="Prieme A."/>
        </authorList>
    </citation>
    <scope>NUCLEOTIDE SEQUENCE [LARGE SCALE GENOMIC DNA]</scope>
    <source>
        <strain evidence="1 2">DSM 21081</strain>
    </source>
</reference>
<proteinExistence type="predicted"/>
<dbReference type="Gene3D" id="2.60.20.30">
    <property type="match status" value="1"/>
</dbReference>
<organism evidence="1 2">
    <name type="scientific">Arthrobacter halodurans</name>
    <dbReference type="NCBI Taxonomy" id="516699"/>
    <lineage>
        <taxon>Bacteria</taxon>
        <taxon>Bacillati</taxon>
        <taxon>Actinomycetota</taxon>
        <taxon>Actinomycetes</taxon>
        <taxon>Micrococcales</taxon>
        <taxon>Micrococcaceae</taxon>
        <taxon>Arthrobacter</taxon>
    </lineage>
</organism>